<sequence length="64" mass="7348">MDIWLTAAGEYGITAIIAFYLLHRIEKKLDILIYAVQNWSRESAPSSIPSEQLLDKDKKVKQVK</sequence>
<name>A0A1G8MN23_9BACI</name>
<reference evidence="2 3" key="1">
    <citation type="submission" date="2016-10" db="EMBL/GenBank/DDBJ databases">
        <authorList>
            <person name="de Groot N.N."/>
        </authorList>
    </citation>
    <scope>NUCLEOTIDE SEQUENCE [LARGE SCALE GENOMIC DNA]</scope>
    <source>
        <strain evidence="3">P4B,CCM 7963,CECT 7998,DSM 25260,IBRC-M 10614,KCTC 13821</strain>
    </source>
</reference>
<keyword evidence="3" id="KW-1185">Reference proteome</keyword>
<evidence type="ECO:0000313" key="2">
    <source>
        <dbReference type="EMBL" id="SDI69205.1"/>
    </source>
</evidence>
<dbReference type="RefSeq" id="WP_091586808.1">
    <property type="nucleotide sequence ID" value="NZ_FNDU01000010.1"/>
</dbReference>
<evidence type="ECO:0000256" key="1">
    <source>
        <dbReference type="SAM" id="Phobius"/>
    </source>
</evidence>
<keyword evidence="1" id="KW-1133">Transmembrane helix</keyword>
<gene>
    <name evidence="2" type="ORF">SAMN05216352_110113</name>
</gene>
<dbReference type="OrthoDB" id="2662123at2"/>
<proteinExistence type="predicted"/>
<dbReference type="EMBL" id="FNDU01000010">
    <property type="protein sequence ID" value="SDI69205.1"/>
    <property type="molecule type" value="Genomic_DNA"/>
</dbReference>
<feature type="transmembrane region" description="Helical" evidence="1">
    <location>
        <begin position="6"/>
        <end position="22"/>
    </location>
</feature>
<evidence type="ECO:0000313" key="3">
    <source>
        <dbReference type="Proteomes" id="UP000199017"/>
    </source>
</evidence>
<dbReference type="AlphaFoldDB" id="A0A1G8MN23"/>
<dbReference type="Proteomes" id="UP000199017">
    <property type="component" value="Unassembled WGS sequence"/>
</dbReference>
<dbReference type="STRING" id="930129.SAMN05216352_110113"/>
<keyword evidence="1" id="KW-0812">Transmembrane</keyword>
<keyword evidence="1" id="KW-0472">Membrane</keyword>
<accession>A0A1G8MN23</accession>
<protein>
    <submittedName>
        <fullName evidence="2">YvrJ protein family protein</fullName>
    </submittedName>
</protein>
<organism evidence="2 3">
    <name type="scientific">Alteribacillus bidgolensis</name>
    <dbReference type="NCBI Taxonomy" id="930129"/>
    <lineage>
        <taxon>Bacteria</taxon>
        <taxon>Bacillati</taxon>
        <taxon>Bacillota</taxon>
        <taxon>Bacilli</taxon>
        <taxon>Bacillales</taxon>
        <taxon>Bacillaceae</taxon>
        <taxon>Alteribacillus</taxon>
    </lineage>
</organism>